<dbReference type="Gene3D" id="1.10.10.10">
    <property type="entry name" value="Winged helix-like DNA-binding domain superfamily/Winged helix DNA-binding domain"/>
    <property type="match status" value="1"/>
</dbReference>
<reference evidence="5 6" key="1">
    <citation type="submission" date="2019-08" db="EMBL/GenBank/DDBJ databases">
        <title>In-depth cultivation of the pig gut microbiome towards novel bacterial diversity and tailored functional studies.</title>
        <authorList>
            <person name="Wylensek D."/>
            <person name="Hitch T.C.A."/>
            <person name="Clavel T."/>
        </authorList>
    </citation>
    <scope>NUCLEOTIDE SEQUENCE [LARGE SCALE GENOMIC DNA]</scope>
    <source>
        <strain evidence="5 6">WCA-693-APC-MOT-I</strain>
    </source>
</reference>
<protein>
    <submittedName>
        <fullName evidence="5">BlaI/MecI/CopY family transcriptional regulator</fullName>
    </submittedName>
</protein>
<dbReference type="Pfam" id="PF03965">
    <property type="entry name" value="Penicillinase_R"/>
    <property type="match status" value="1"/>
</dbReference>
<evidence type="ECO:0000313" key="5">
    <source>
        <dbReference type="EMBL" id="MSS63902.1"/>
    </source>
</evidence>
<evidence type="ECO:0000313" key="6">
    <source>
        <dbReference type="Proteomes" id="UP000482209"/>
    </source>
</evidence>
<comment type="similarity">
    <text evidence="1">Belongs to the BlaI transcriptional regulatory family.</text>
</comment>
<dbReference type="GO" id="GO:0045892">
    <property type="term" value="P:negative regulation of DNA-templated transcription"/>
    <property type="evidence" value="ECO:0007669"/>
    <property type="project" value="InterPro"/>
</dbReference>
<evidence type="ECO:0000256" key="3">
    <source>
        <dbReference type="ARBA" id="ARBA00023125"/>
    </source>
</evidence>
<sequence>MDVYIMTESEKRFAELIWANEPIGSGELVKLCEQNFGWKKSTTYTVLKKLCEKQLFQNESATVTAVLKKDQYEQKKSEQFIEENYSGSLPRFLTAFMTHKKLSKKQVKELKDIINSYEEES</sequence>
<dbReference type="GO" id="GO:0003677">
    <property type="term" value="F:DNA binding"/>
    <property type="evidence" value="ECO:0007669"/>
    <property type="project" value="UniProtKB-KW"/>
</dbReference>
<evidence type="ECO:0000256" key="2">
    <source>
        <dbReference type="ARBA" id="ARBA00023015"/>
    </source>
</evidence>
<organism evidence="5 6">
    <name type="scientific">Velocimicrobium porci</name>
    <dbReference type="NCBI Taxonomy" id="2606634"/>
    <lineage>
        <taxon>Bacteria</taxon>
        <taxon>Bacillati</taxon>
        <taxon>Bacillota</taxon>
        <taxon>Clostridia</taxon>
        <taxon>Lachnospirales</taxon>
        <taxon>Lachnospiraceae</taxon>
        <taxon>Velocimicrobium</taxon>
    </lineage>
</organism>
<dbReference type="RefSeq" id="WP_154519311.1">
    <property type="nucleotide sequence ID" value="NZ_VUMT01000011.1"/>
</dbReference>
<dbReference type="SUPFAM" id="SSF46785">
    <property type="entry name" value="Winged helix' DNA-binding domain"/>
    <property type="match status" value="1"/>
</dbReference>
<name>A0A6L5XYR4_9FIRM</name>
<dbReference type="InterPro" id="IPR036390">
    <property type="entry name" value="WH_DNA-bd_sf"/>
</dbReference>
<keyword evidence="4" id="KW-0804">Transcription</keyword>
<accession>A0A6L5XYR4</accession>
<dbReference type="InterPro" id="IPR036388">
    <property type="entry name" value="WH-like_DNA-bd_sf"/>
</dbReference>
<dbReference type="Gene3D" id="1.10.4040.10">
    <property type="entry name" value="Penicillinase repressor domain"/>
    <property type="match status" value="1"/>
</dbReference>
<keyword evidence="6" id="KW-1185">Reference proteome</keyword>
<dbReference type="Proteomes" id="UP000482209">
    <property type="component" value="Unassembled WGS sequence"/>
</dbReference>
<dbReference type="InterPro" id="IPR005650">
    <property type="entry name" value="BlaI_family"/>
</dbReference>
<gene>
    <name evidence="5" type="ORF">FYJ58_08430</name>
</gene>
<dbReference type="AlphaFoldDB" id="A0A6L5XYR4"/>
<comment type="caution">
    <text evidence="5">The sequence shown here is derived from an EMBL/GenBank/DDBJ whole genome shotgun (WGS) entry which is preliminary data.</text>
</comment>
<evidence type="ECO:0000256" key="4">
    <source>
        <dbReference type="ARBA" id="ARBA00023163"/>
    </source>
</evidence>
<keyword evidence="3" id="KW-0238">DNA-binding</keyword>
<proteinExistence type="inferred from homology"/>
<evidence type="ECO:0000256" key="1">
    <source>
        <dbReference type="ARBA" id="ARBA00011046"/>
    </source>
</evidence>
<keyword evidence="2" id="KW-0805">Transcription regulation</keyword>
<dbReference type="EMBL" id="VUMT01000011">
    <property type="protein sequence ID" value="MSS63902.1"/>
    <property type="molecule type" value="Genomic_DNA"/>
</dbReference>